<evidence type="ECO:0000313" key="1">
    <source>
        <dbReference type="EMBL" id="GAO43325.1"/>
    </source>
</evidence>
<sequence length="80" mass="8879">MVLPYTSYAGDKPNTIAFIPMTGKILVSRFTHDNSNSVNLSTLLQYRYVIIPGGVAARAAKLNIDWTNYEAAMHFIGTQE</sequence>
<comment type="caution">
    <text evidence="1">The sequence shown here is derived from an EMBL/GenBank/DDBJ whole genome shotgun (WGS) entry which is preliminary data.</text>
</comment>
<keyword evidence="2" id="KW-1185">Reference proteome</keyword>
<accession>A0A0E9N1W0</accession>
<dbReference type="STRING" id="1220578.FPE01S_02_04300"/>
<reference evidence="1 2" key="1">
    <citation type="submission" date="2015-04" db="EMBL/GenBank/DDBJ databases">
        <title>Whole genome shotgun sequence of Flavihumibacter petaseus NBRC 106054.</title>
        <authorList>
            <person name="Miyazawa S."/>
            <person name="Hosoyama A."/>
            <person name="Hashimoto M."/>
            <person name="Noguchi M."/>
            <person name="Tsuchikane K."/>
            <person name="Ohji S."/>
            <person name="Yamazoe A."/>
            <person name="Ichikawa N."/>
            <person name="Kimura A."/>
            <person name="Fujita N."/>
        </authorList>
    </citation>
    <scope>NUCLEOTIDE SEQUENCE [LARGE SCALE GENOMIC DNA]</scope>
    <source>
        <strain evidence="1 2">NBRC 106054</strain>
    </source>
</reference>
<name>A0A0E9N1W0_9BACT</name>
<dbReference type="Proteomes" id="UP000033121">
    <property type="component" value="Unassembled WGS sequence"/>
</dbReference>
<organism evidence="1 2">
    <name type="scientific">Flavihumibacter petaseus NBRC 106054</name>
    <dbReference type="NCBI Taxonomy" id="1220578"/>
    <lineage>
        <taxon>Bacteria</taxon>
        <taxon>Pseudomonadati</taxon>
        <taxon>Bacteroidota</taxon>
        <taxon>Chitinophagia</taxon>
        <taxon>Chitinophagales</taxon>
        <taxon>Chitinophagaceae</taxon>
        <taxon>Flavihumibacter</taxon>
    </lineage>
</organism>
<protein>
    <submittedName>
        <fullName evidence="1">Uncharacterized protein</fullName>
    </submittedName>
</protein>
<evidence type="ECO:0000313" key="2">
    <source>
        <dbReference type="Proteomes" id="UP000033121"/>
    </source>
</evidence>
<proteinExistence type="predicted"/>
<dbReference type="EMBL" id="BBWV01000002">
    <property type="protein sequence ID" value="GAO43325.1"/>
    <property type="molecule type" value="Genomic_DNA"/>
</dbReference>
<gene>
    <name evidence="1" type="ORF">FPE01S_02_04300</name>
</gene>
<dbReference type="AlphaFoldDB" id="A0A0E9N1W0"/>